<protein>
    <recommendedName>
        <fullName evidence="2">Dynein heavy chain AAA module D4 domain-containing protein</fullName>
    </recommendedName>
</protein>
<dbReference type="PANTHER" id="PTHR22878:SF68">
    <property type="entry name" value="DYNEIN HEAVY CHAIN 6, AXONEMAL-LIKE"/>
    <property type="match status" value="1"/>
</dbReference>
<dbReference type="Gene3D" id="1.20.920.20">
    <property type="match status" value="1"/>
</dbReference>
<organism evidence="3 4">
    <name type="scientific">Streblomastix strix</name>
    <dbReference type="NCBI Taxonomy" id="222440"/>
    <lineage>
        <taxon>Eukaryota</taxon>
        <taxon>Metamonada</taxon>
        <taxon>Preaxostyla</taxon>
        <taxon>Oxymonadida</taxon>
        <taxon>Streblomastigidae</taxon>
        <taxon>Streblomastix</taxon>
    </lineage>
</organism>
<dbReference type="InterPro" id="IPR026983">
    <property type="entry name" value="DHC"/>
</dbReference>
<dbReference type="GO" id="GO:0007018">
    <property type="term" value="P:microtubule-based movement"/>
    <property type="evidence" value="ECO:0007669"/>
    <property type="project" value="InterPro"/>
</dbReference>
<dbReference type="EMBL" id="SNRW01008286">
    <property type="protein sequence ID" value="KAA6379762.1"/>
    <property type="molecule type" value="Genomic_DNA"/>
</dbReference>
<keyword evidence="1" id="KW-0812">Transmembrane</keyword>
<keyword evidence="1" id="KW-0472">Membrane</keyword>
<evidence type="ECO:0000313" key="4">
    <source>
        <dbReference type="Proteomes" id="UP000324800"/>
    </source>
</evidence>
<dbReference type="GO" id="GO:0051959">
    <property type="term" value="F:dynein light intermediate chain binding"/>
    <property type="evidence" value="ECO:0007669"/>
    <property type="project" value="InterPro"/>
</dbReference>
<feature type="transmembrane region" description="Helical" evidence="1">
    <location>
        <begin position="195"/>
        <end position="223"/>
    </location>
</feature>
<dbReference type="GO" id="GO:0045505">
    <property type="term" value="F:dynein intermediate chain binding"/>
    <property type="evidence" value="ECO:0007669"/>
    <property type="project" value="InterPro"/>
</dbReference>
<proteinExistence type="predicted"/>
<dbReference type="AlphaFoldDB" id="A0A5J4VBH3"/>
<reference evidence="3 4" key="1">
    <citation type="submission" date="2019-03" db="EMBL/GenBank/DDBJ databases">
        <title>Single cell metagenomics reveals metabolic interactions within the superorganism composed of flagellate Streblomastix strix and complex community of Bacteroidetes bacteria on its surface.</title>
        <authorList>
            <person name="Treitli S.C."/>
            <person name="Kolisko M."/>
            <person name="Husnik F."/>
            <person name="Keeling P."/>
            <person name="Hampl V."/>
        </authorList>
    </citation>
    <scope>NUCLEOTIDE SEQUENCE [LARGE SCALE GENOMIC DNA]</scope>
    <source>
        <strain evidence="3">ST1C</strain>
    </source>
</reference>
<dbReference type="OrthoDB" id="6767357at2759"/>
<evidence type="ECO:0000259" key="2">
    <source>
        <dbReference type="Pfam" id="PF12780"/>
    </source>
</evidence>
<keyword evidence="1" id="KW-1133">Transmembrane helix</keyword>
<dbReference type="Proteomes" id="UP000324800">
    <property type="component" value="Unassembled WGS sequence"/>
</dbReference>
<evidence type="ECO:0000313" key="3">
    <source>
        <dbReference type="EMBL" id="KAA6379762.1"/>
    </source>
</evidence>
<name>A0A5J4VBH3_9EUKA</name>
<evidence type="ECO:0000256" key="1">
    <source>
        <dbReference type="SAM" id="Phobius"/>
    </source>
</evidence>
<accession>A0A5J4VBH3</accession>
<sequence length="346" mass="39295">MGCMTNAPFILNVPHRLIREAQSTSKSLPETTSNPITTKFPKDILNQIQIQFILQCKTKESGLGSGEFDAEGETGSKLQSLAAKALIASSSEHHKNVKPDLKAFFENMPLFTPIYSYMADHLRTIVEEEKLARQNFEKLQVMKGQNDFDDDETEQIKGHLRFIIEDQLWEDIIDNYKLKLQSAYSQLTTSITLKFIINIVVSLNAQIIILIALIIVVVVYVYIHAQVEKASTRFLTELIRHNYTTSTSYLELLNFYDQILKQMDEVIAIRQQKLISQKDTIAIIPEPTVQQKEFEGKEEVVCGEKAIVTQQANEDEALAEDAQNNLNKVIPKYNTAIQAVQSLDKN</sequence>
<dbReference type="Pfam" id="PF12780">
    <property type="entry name" value="AAA_8"/>
    <property type="match status" value="1"/>
</dbReference>
<dbReference type="InterPro" id="IPR024317">
    <property type="entry name" value="Dynein_heavy_chain_D4_dom"/>
</dbReference>
<gene>
    <name evidence="3" type="ORF">EZS28_024712</name>
</gene>
<feature type="domain" description="Dynein heavy chain AAA module D4" evidence="2">
    <location>
        <begin position="215"/>
        <end position="259"/>
    </location>
</feature>
<dbReference type="PANTHER" id="PTHR22878">
    <property type="entry name" value="DYNEIN HEAVY CHAIN 6, AXONEMAL-LIKE-RELATED"/>
    <property type="match status" value="1"/>
</dbReference>
<comment type="caution">
    <text evidence="3">The sequence shown here is derived from an EMBL/GenBank/DDBJ whole genome shotgun (WGS) entry which is preliminary data.</text>
</comment>
<dbReference type="GO" id="GO:0030286">
    <property type="term" value="C:dynein complex"/>
    <property type="evidence" value="ECO:0007669"/>
    <property type="project" value="InterPro"/>
</dbReference>